<dbReference type="InterPro" id="IPR036388">
    <property type="entry name" value="WH-like_DNA-bd_sf"/>
</dbReference>
<dbReference type="NCBIfam" id="TIGR02937">
    <property type="entry name" value="sigma70-ECF"/>
    <property type="match status" value="1"/>
</dbReference>
<evidence type="ECO:0008006" key="11">
    <source>
        <dbReference type="Google" id="ProtNLM"/>
    </source>
</evidence>
<evidence type="ECO:0000256" key="1">
    <source>
        <dbReference type="ARBA" id="ARBA00010641"/>
    </source>
</evidence>
<proteinExistence type="inferred from homology"/>
<dbReference type="InterPro" id="IPR013324">
    <property type="entry name" value="RNA_pol_sigma_r3/r4-like"/>
</dbReference>
<feature type="compositionally biased region" description="Gly residues" evidence="6">
    <location>
        <begin position="31"/>
        <end position="43"/>
    </location>
</feature>
<dbReference type="InterPro" id="IPR014325">
    <property type="entry name" value="RNA_pol_sigma-E_actinobac"/>
</dbReference>
<comment type="caution">
    <text evidence="9">The sequence shown here is derived from an EMBL/GenBank/DDBJ whole genome shotgun (WGS) entry which is preliminary data.</text>
</comment>
<dbReference type="InterPro" id="IPR013249">
    <property type="entry name" value="RNA_pol_sigma70_r4_t2"/>
</dbReference>
<reference evidence="9" key="1">
    <citation type="submission" date="2024-05" db="EMBL/GenBank/DDBJ databases">
        <title>Whole genome shotgun sequence of Streptomyces hydrogenans NBRC 13475.</title>
        <authorList>
            <person name="Komaki H."/>
            <person name="Tamura T."/>
        </authorList>
    </citation>
    <scope>NUCLEOTIDE SEQUENCE</scope>
    <source>
        <strain evidence="9">NBRC 13475</strain>
    </source>
</reference>
<comment type="similarity">
    <text evidence="1">Belongs to the sigma-70 factor family. ECF subfamily.</text>
</comment>
<keyword evidence="10" id="KW-1185">Reference proteome</keyword>
<dbReference type="Pfam" id="PF04542">
    <property type="entry name" value="Sigma70_r2"/>
    <property type="match status" value="1"/>
</dbReference>
<accession>A0ABQ3P178</accession>
<evidence type="ECO:0000259" key="7">
    <source>
        <dbReference type="Pfam" id="PF04542"/>
    </source>
</evidence>
<feature type="region of interest" description="Disordered" evidence="6">
    <location>
        <begin position="1"/>
        <end position="43"/>
    </location>
</feature>
<dbReference type="EMBL" id="BNDW01000004">
    <property type="protein sequence ID" value="GHI18771.1"/>
    <property type="molecule type" value="Genomic_DNA"/>
</dbReference>
<evidence type="ECO:0000313" key="9">
    <source>
        <dbReference type="EMBL" id="GHI18771.1"/>
    </source>
</evidence>
<gene>
    <name evidence="9" type="ORF">Shyd_01420</name>
</gene>
<evidence type="ECO:0000256" key="6">
    <source>
        <dbReference type="SAM" id="MobiDB-lite"/>
    </source>
</evidence>
<evidence type="ECO:0000256" key="2">
    <source>
        <dbReference type="ARBA" id="ARBA00023015"/>
    </source>
</evidence>
<keyword evidence="4" id="KW-0238">DNA-binding</keyword>
<keyword evidence="2" id="KW-0805">Transcription regulation</keyword>
<sequence length="207" mass="22398">MTVSTGARAAEPDVGTDARGDAVDPAEGLDRGPGAGRGTDPGGLVGFEEFARSAQQRLYRTAYLLCGDAETARDLTQTTLAKLYQHWRRAGTADHPHAYAKTVLTRTFLAERRRRLRDLLALTRTGGTVPEAPADHADLRVTLIAALAELPPRARAMVVLRYWDDQSVASVAALLRCSEATVKSQCSRSLARLRTRLADAGFPRAES</sequence>
<dbReference type="InterPro" id="IPR039425">
    <property type="entry name" value="RNA_pol_sigma-70-like"/>
</dbReference>
<dbReference type="Gene3D" id="1.10.1740.10">
    <property type="match status" value="1"/>
</dbReference>
<dbReference type="InterPro" id="IPR007627">
    <property type="entry name" value="RNA_pol_sigma70_r2"/>
</dbReference>
<evidence type="ECO:0000256" key="3">
    <source>
        <dbReference type="ARBA" id="ARBA00023082"/>
    </source>
</evidence>
<evidence type="ECO:0000256" key="4">
    <source>
        <dbReference type="ARBA" id="ARBA00023125"/>
    </source>
</evidence>
<dbReference type="SUPFAM" id="SSF88659">
    <property type="entry name" value="Sigma3 and sigma4 domains of RNA polymerase sigma factors"/>
    <property type="match status" value="1"/>
</dbReference>
<dbReference type="Gene3D" id="1.10.10.10">
    <property type="entry name" value="Winged helix-like DNA-binding domain superfamily/Winged helix DNA-binding domain"/>
    <property type="match status" value="1"/>
</dbReference>
<dbReference type="CDD" id="cd06171">
    <property type="entry name" value="Sigma70_r4"/>
    <property type="match status" value="1"/>
</dbReference>
<organism evidence="9 10">
    <name type="scientific">Streptomyces hydrogenans</name>
    <dbReference type="NCBI Taxonomy" id="1873719"/>
    <lineage>
        <taxon>Bacteria</taxon>
        <taxon>Bacillati</taxon>
        <taxon>Actinomycetota</taxon>
        <taxon>Actinomycetes</taxon>
        <taxon>Kitasatosporales</taxon>
        <taxon>Streptomycetaceae</taxon>
        <taxon>Streptomyces</taxon>
    </lineage>
</organism>
<evidence type="ECO:0000259" key="8">
    <source>
        <dbReference type="Pfam" id="PF08281"/>
    </source>
</evidence>
<feature type="domain" description="RNA polymerase sigma-70 region 2" evidence="7">
    <location>
        <begin position="52"/>
        <end position="115"/>
    </location>
</feature>
<keyword evidence="3" id="KW-0731">Sigma factor</keyword>
<evidence type="ECO:0000313" key="10">
    <source>
        <dbReference type="Proteomes" id="UP001052739"/>
    </source>
</evidence>
<evidence type="ECO:0000256" key="5">
    <source>
        <dbReference type="ARBA" id="ARBA00023163"/>
    </source>
</evidence>
<keyword evidence="5" id="KW-0804">Transcription</keyword>
<dbReference type="PANTHER" id="PTHR43133">
    <property type="entry name" value="RNA POLYMERASE ECF-TYPE SIGMA FACTO"/>
    <property type="match status" value="1"/>
</dbReference>
<dbReference type="SUPFAM" id="SSF88946">
    <property type="entry name" value="Sigma2 domain of RNA polymerase sigma factors"/>
    <property type="match status" value="1"/>
</dbReference>
<dbReference type="RefSeq" id="WP_226651276.1">
    <property type="nucleotide sequence ID" value="NZ_BNDW01000004.1"/>
</dbReference>
<name>A0ABQ3P178_9ACTN</name>
<feature type="domain" description="RNA polymerase sigma factor 70 region 4 type 2" evidence="8">
    <location>
        <begin position="142"/>
        <end position="193"/>
    </location>
</feature>
<dbReference type="Proteomes" id="UP001052739">
    <property type="component" value="Unassembled WGS sequence"/>
</dbReference>
<dbReference type="NCBIfam" id="TIGR02983">
    <property type="entry name" value="SigE-fam_strep"/>
    <property type="match status" value="1"/>
</dbReference>
<protein>
    <recommendedName>
        <fullName evidence="11">SigE family RNA polymerase sigma factor</fullName>
    </recommendedName>
</protein>
<dbReference type="InterPro" id="IPR013325">
    <property type="entry name" value="RNA_pol_sigma_r2"/>
</dbReference>
<dbReference type="PANTHER" id="PTHR43133:SF50">
    <property type="entry name" value="ECF RNA POLYMERASE SIGMA FACTOR SIGM"/>
    <property type="match status" value="1"/>
</dbReference>
<dbReference type="Pfam" id="PF08281">
    <property type="entry name" value="Sigma70_r4_2"/>
    <property type="match status" value="1"/>
</dbReference>
<dbReference type="InterPro" id="IPR014284">
    <property type="entry name" value="RNA_pol_sigma-70_dom"/>
</dbReference>